<dbReference type="RefSeq" id="WP_030444098.1">
    <property type="nucleotide sequence ID" value="NZ_AP023354.1"/>
</dbReference>
<evidence type="ECO:0000313" key="2">
    <source>
        <dbReference type="EMBL" id="BCJ31615.1"/>
    </source>
</evidence>
<dbReference type="Proteomes" id="UP000680750">
    <property type="component" value="Chromosome"/>
</dbReference>
<gene>
    <name evidence="2" type="ORF">Asera_57230</name>
</gene>
<name>A0A810L9Q0_9ACTN</name>
<dbReference type="InterPro" id="IPR058776">
    <property type="entry name" value="KhtT-like_N"/>
</dbReference>
<protein>
    <recommendedName>
        <fullName evidence="1">Potassium/proton antiporter subunit KhtT-like N-terminal domain-containing protein</fullName>
    </recommendedName>
</protein>
<dbReference type="EMBL" id="AP023354">
    <property type="protein sequence ID" value="BCJ31615.1"/>
    <property type="molecule type" value="Genomic_DNA"/>
</dbReference>
<organism evidence="2 3">
    <name type="scientific">Actinocatenispora sera</name>
    <dbReference type="NCBI Taxonomy" id="390989"/>
    <lineage>
        <taxon>Bacteria</taxon>
        <taxon>Bacillati</taxon>
        <taxon>Actinomycetota</taxon>
        <taxon>Actinomycetes</taxon>
        <taxon>Micromonosporales</taxon>
        <taxon>Micromonosporaceae</taxon>
        <taxon>Actinocatenispora</taxon>
    </lineage>
</organism>
<proteinExistence type="predicted"/>
<keyword evidence="3" id="KW-1185">Reference proteome</keyword>
<dbReference type="AlphaFoldDB" id="A0A810L9Q0"/>
<feature type="domain" description="Potassium/proton antiporter subunit KhtT-like N-terminal" evidence="1">
    <location>
        <begin position="1"/>
        <end position="70"/>
    </location>
</feature>
<evidence type="ECO:0000259" key="1">
    <source>
        <dbReference type="Pfam" id="PF25991"/>
    </source>
</evidence>
<dbReference type="Pfam" id="PF25991">
    <property type="entry name" value="KhtT_N"/>
    <property type="match status" value="1"/>
</dbReference>
<accession>A0A810L9Q0</accession>
<dbReference type="KEGG" id="aser:Asera_57230"/>
<sequence length="94" mass="10336">MHTTRTTVLGVGALYDCQTRDGHHLRVVSEHRGARQLILYAASDRHDAPEKLTVRLAADEADQLADLLRSGSLPDRVAALERRLAALASAERHT</sequence>
<evidence type="ECO:0000313" key="3">
    <source>
        <dbReference type="Proteomes" id="UP000680750"/>
    </source>
</evidence>
<reference evidence="2" key="1">
    <citation type="submission" date="2020-08" db="EMBL/GenBank/DDBJ databases">
        <title>Whole genome shotgun sequence of Actinocatenispora sera NBRC 101916.</title>
        <authorList>
            <person name="Komaki H."/>
            <person name="Tamura T."/>
        </authorList>
    </citation>
    <scope>NUCLEOTIDE SEQUENCE</scope>
    <source>
        <strain evidence="2">NBRC 101916</strain>
    </source>
</reference>